<keyword evidence="2" id="KW-0547">Nucleotide-binding</keyword>
<dbReference type="CDD" id="cd03293">
    <property type="entry name" value="ABC_NrtD_SsuB_transporters"/>
    <property type="match status" value="1"/>
</dbReference>
<proteinExistence type="predicted"/>
<dbReference type="PANTHER" id="PTHR42788">
    <property type="entry name" value="TAURINE IMPORT ATP-BINDING PROTEIN-RELATED"/>
    <property type="match status" value="1"/>
</dbReference>
<dbReference type="Gene3D" id="3.40.50.300">
    <property type="entry name" value="P-loop containing nucleotide triphosphate hydrolases"/>
    <property type="match status" value="1"/>
</dbReference>
<evidence type="ECO:0000256" key="3">
    <source>
        <dbReference type="ARBA" id="ARBA00022840"/>
    </source>
</evidence>
<evidence type="ECO:0000259" key="4">
    <source>
        <dbReference type="PROSITE" id="PS50893"/>
    </source>
</evidence>
<dbReference type="InterPro" id="IPR017871">
    <property type="entry name" value="ABC_transporter-like_CS"/>
</dbReference>
<sequence>MTATATRGAPIRLGGVGKTFSLKRGKSVEAVRDLSLEIQQGEFVALIGPSGCGKSTVLRMIASLDAPTSGTVTVADQKPGELAAQHRLGVAFQDNALLPWSSVRHNLALPYKVAHRPVDRQRIDDLIDLIGLRGFEDARPKQLSGGMRQRVSIARSIVLEPDVLLLDEPFGALDAVTRRRLNGELQRIWMADPVTTVLVTHDVDEALLLADRVVVLSPRPGRVSKVLEVPFARPRTQEVTRTPEFHELVDELTAELDVLSRGSGE</sequence>
<keyword evidence="3 5" id="KW-0067">ATP-binding</keyword>
<dbReference type="InterPro" id="IPR003439">
    <property type="entry name" value="ABC_transporter-like_ATP-bd"/>
</dbReference>
<feature type="domain" description="ABC transporter" evidence="4">
    <location>
        <begin position="11"/>
        <end position="243"/>
    </location>
</feature>
<dbReference type="AlphaFoldDB" id="A0A545APD3"/>
<dbReference type="PROSITE" id="PS00211">
    <property type="entry name" value="ABC_TRANSPORTER_1"/>
    <property type="match status" value="1"/>
</dbReference>
<dbReference type="InterPro" id="IPR027417">
    <property type="entry name" value="P-loop_NTPase"/>
</dbReference>
<dbReference type="PANTHER" id="PTHR42788:SF13">
    <property type="entry name" value="ALIPHATIC SULFONATES IMPORT ATP-BINDING PROTEIN SSUB"/>
    <property type="match status" value="1"/>
</dbReference>
<evidence type="ECO:0000256" key="2">
    <source>
        <dbReference type="ARBA" id="ARBA00022741"/>
    </source>
</evidence>
<keyword evidence="1" id="KW-0813">Transport</keyword>
<dbReference type="PROSITE" id="PS50893">
    <property type="entry name" value="ABC_TRANSPORTER_2"/>
    <property type="match status" value="1"/>
</dbReference>
<dbReference type="SUPFAM" id="SSF52540">
    <property type="entry name" value="P-loop containing nucleoside triphosphate hydrolases"/>
    <property type="match status" value="1"/>
</dbReference>
<dbReference type="SMART" id="SM00382">
    <property type="entry name" value="AAA"/>
    <property type="match status" value="1"/>
</dbReference>
<dbReference type="Proteomes" id="UP000317982">
    <property type="component" value="Unassembled WGS sequence"/>
</dbReference>
<gene>
    <name evidence="5" type="ORF">FL583_20265</name>
</gene>
<evidence type="ECO:0000313" key="6">
    <source>
        <dbReference type="Proteomes" id="UP000317982"/>
    </source>
</evidence>
<dbReference type="GO" id="GO:0016887">
    <property type="term" value="F:ATP hydrolysis activity"/>
    <property type="evidence" value="ECO:0007669"/>
    <property type="project" value="InterPro"/>
</dbReference>
<evidence type="ECO:0000313" key="5">
    <source>
        <dbReference type="EMBL" id="TQS43184.1"/>
    </source>
</evidence>
<dbReference type="InterPro" id="IPR050166">
    <property type="entry name" value="ABC_transporter_ATP-bind"/>
</dbReference>
<keyword evidence="6" id="KW-1185">Reference proteome</keyword>
<dbReference type="EMBL" id="VIRS01000014">
    <property type="protein sequence ID" value="TQS43184.1"/>
    <property type="molecule type" value="Genomic_DNA"/>
</dbReference>
<reference evidence="5 6" key="1">
    <citation type="submission" date="2019-07" db="EMBL/GenBank/DDBJ databases">
        <title>Cryptosporangium phraense sp. nov., isolated from plant litter.</title>
        <authorList>
            <person name="Suriyachadkun C."/>
        </authorList>
    </citation>
    <scope>NUCLEOTIDE SEQUENCE [LARGE SCALE GENOMIC DNA]</scope>
    <source>
        <strain evidence="5 6">A-T 5661</strain>
    </source>
</reference>
<organism evidence="5 6">
    <name type="scientific">Cryptosporangium phraense</name>
    <dbReference type="NCBI Taxonomy" id="2593070"/>
    <lineage>
        <taxon>Bacteria</taxon>
        <taxon>Bacillati</taxon>
        <taxon>Actinomycetota</taxon>
        <taxon>Actinomycetes</taxon>
        <taxon>Cryptosporangiales</taxon>
        <taxon>Cryptosporangiaceae</taxon>
        <taxon>Cryptosporangium</taxon>
    </lineage>
</organism>
<dbReference type="InParanoid" id="A0A545APD3"/>
<protein>
    <submittedName>
        <fullName evidence="5">ABC transporter ATP-binding protein</fullName>
    </submittedName>
</protein>
<name>A0A545APD3_9ACTN</name>
<dbReference type="RefSeq" id="WP_142706269.1">
    <property type="nucleotide sequence ID" value="NZ_VIRS01000014.1"/>
</dbReference>
<evidence type="ECO:0000256" key="1">
    <source>
        <dbReference type="ARBA" id="ARBA00022448"/>
    </source>
</evidence>
<comment type="caution">
    <text evidence="5">The sequence shown here is derived from an EMBL/GenBank/DDBJ whole genome shotgun (WGS) entry which is preliminary data.</text>
</comment>
<dbReference type="OrthoDB" id="8773773at2"/>
<dbReference type="GO" id="GO:0005524">
    <property type="term" value="F:ATP binding"/>
    <property type="evidence" value="ECO:0007669"/>
    <property type="project" value="UniProtKB-KW"/>
</dbReference>
<dbReference type="Pfam" id="PF00005">
    <property type="entry name" value="ABC_tran"/>
    <property type="match status" value="1"/>
</dbReference>
<dbReference type="InterPro" id="IPR003593">
    <property type="entry name" value="AAA+_ATPase"/>
</dbReference>
<accession>A0A545APD3</accession>